<evidence type="ECO:0000313" key="1">
    <source>
        <dbReference type="EMBL" id="SMH27703.1"/>
    </source>
</evidence>
<dbReference type="Proteomes" id="UP000193083">
    <property type="component" value="Unassembled WGS sequence"/>
</dbReference>
<keyword evidence="2" id="KW-1185">Reference proteome</keyword>
<protein>
    <submittedName>
        <fullName evidence="1">Uncharacterized protein</fullName>
    </submittedName>
</protein>
<organism evidence="1 2">
    <name type="scientific">Mesorhizobium australicum</name>
    <dbReference type="NCBI Taxonomy" id="536018"/>
    <lineage>
        <taxon>Bacteria</taxon>
        <taxon>Pseudomonadati</taxon>
        <taxon>Pseudomonadota</taxon>
        <taxon>Alphaproteobacteria</taxon>
        <taxon>Hyphomicrobiales</taxon>
        <taxon>Phyllobacteriaceae</taxon>
        <taxon>Mesorhizobium</taxon>
    </lineage>
</organism>
<gene>
    <name evidence="1" type="ORF">SAMN02982922_0610</name>
</gene>
<dbReference type="AlphaFoldDB" id="A0A1X7MUT3"/>
<evidence type="ECO:0000313" key="2">
    <source>
        <dbReference type="Proteomes" id="UP000193083"/>
    </source>
</evidence>
<proteinExistence type="predicted"/>
<dbReference type="EMBL" id="FXBL01000004">
    <property type="protein sequence ID" value="SMH27703.1"/>
    <property type="molecule type" value="Genomic_DNA"/>
</dbReference>
<accession>A0A1X7MUT3</accession>
<name>A0A1X7MUT3_9HYPH</name>
<sequence>MNEAKRDNIGVIPIGNITAFEPDFARSRGYEARNNPVQRGLANAIRAKHGNRFALSHEKVDSVQNREIAVSCLHPFDLKHV</sequence>
<reference evidence="1 2" key="1">
    <citation type="submission" date="2017-04" db="EMBL/GenBank/DDBJ databases">
        <authorList>
            <person name="Afonso C.L."/>
            <person name="Miller P.J."/>
            <person name="Scott M.A."/>
            <person name="Spackman E."/>
            <person name="Goraichik I."/>
            <person name="Dimitrov K.M."/>
            <person name="Suarez D.L."/>
            <person name="Swayne D.E."/>
        </authorList>
    </citation>
    <scope>NUCLEOTIDE SEQUENCE [LARGE SCALE GENOMIC DNA]</scope>
    <source>
        <strain evidence="1 2">B5P</strain>
    </source>
</reference>